<dbReference type="InterPro" id="IPR016181">
    <property type="entry name" value="Acyl_CoA_acyltransferase"/>
</dbReference>
<keyword evidence="3" id="KW-1185">Reference proteome</keyword>
<dbReference type="CDD" id="cd04301">
    <property type="entry name" value="NAT_SF"/>
    <property type="match status" value="1"/>
</dbReference>
<comment type="caution">
    <text evidence="2">The sequence shown here is derived from an EMBL/GenBank/DDBJ whole genome shotgun (WGS) entry which is preliminary data.</text>
</comment>
<keyword evidence="2" id="KW-0808">Transferase</keyword>
<evidence type="ECO:0000313" key="3">
    <source>
        <dbReference type="Proteomes" id="UP000481043"/>
    </source>
</evidence>
<dbReference type="Gene3D" id="3.40.630.30">
    <property type="match status" value="1"/>
</dbReference>
<evidence type="ECO:0000259" key="1">
    <source>
        <dbReference type="PROSITE" id="PS51186"/>
    </source>
</evidence>
<sequence length="195" mass="22705">MIITEAIETKNLVLRELKDDDFEDIYKMKSDNKVVRFLTWGPSSREQTLKSLKGQIDFQKEANREMYILAVVLKEVNIVIGNALFMIRSEYTETAEIGYFLNSNYWGKGYGKEIIDALKELGFHRLNMHRIFAVCDKENEASIALLKKSGFRLEGHLIKNIKIRGEWRDNYIFALLREEHTDLISSGYQAKKMGE</sequence>
<dbReference type="PANTHER" id="PTHR43792">
    <property type="entry name" value="GNAT FAMILY, PUTATIVE (AFU_ORTHOLOGUE AFUA_3G00765)-RELATED-RELATED"/>
    <property type="match status" value="1"/>
</dbReference>
<evidence type="ECO:0000313" key="2">
    <source>
        <dbReference type="EMBL" id="NEY73112.1"/>
    </source>
</evidence>
<feature type="domain" description="N-acetyltransferase" evidence="1">
    <location>
        <begin position="12"/>
        <end position="178"/>
    </location>
</feature>
<dbReference type="PROSITE" id="PS51186">
    <property type="entry name" value="GNAT"/>
    <property type="match status" value="1"/>
</dbReference>
<dbReference type="GO" id="GO:0016747">
    <property type="term" value="F:acyltransferase activity, transferring groups other than amino-acyl groups"/>
    <property type="evidence" value="ECO:0007669"/>
    <property type="project" value="InterPro"/>
</dbReference>
<protein>
    <submittedName>
        <fullName evidence="2">GNAT family N-acetyltransferase</fullName>
    </submittedName>
</protein>
<reference evidence="2 3" key="1">
    <citation type="submission" date="2020-02" db="EMBL/GenBank/DDBJ databases">
        <title>Bacillus aquiflavi sp. nov., isolated from yellow water of strong flavor Chinese baijiu in Yibin region of China.</title>
        <authorList>
            <person name="Xie J."/>
        </authorList>
    </citation>
    <scope>NUCLEOTIDE SEQUENCE [LARGE SCALE GENOMIC DNA]</scope>
    <source>
        <strain evidence="2 3">SA4</strain>
    </source>
</reference>
<dbReference type="PANTHER" id="PTHR43792:SF1">
    <property type="entry name" value="N-ACETYLTRANSFERASE DOMAIN-CONTAINING PROTEIN"/>
    <property type="match status" value="1"/>
</dbReference>
<dbReference type="AlphaFoldDB" id="A0A6M0Q9T5"/>
<gene>
    <name evidence="2" type="ORF">G4D63_15350</name>
</gene>
<dbReference type="InterPro" id="IPR051531">
    <property type="entry name" value="N-acetyltransferase"/>
</dbReference>
<dbReference type="RefSeq" id="WP_163180573.1">
    <property type="nucleotide sequence ID" value="NZ_JAAIWM010000005.1"/>
</dbReference>
<name>A0A6M0Q9T5_9BACI</name>
<dbReference type="Pfam" id="PF13302">
    <property type="entry name" value="Acetyltransf_3"/>
    <property type="match status" value="1"/>
</dbReference>
<accession>A0A6M0Q9T5</accession>
<dbReference type="Proteomes" id="UP000481043">
    <property type="component" value="Unassembled WGS sequence"/>
</dbReference>
<dbReference type="SUPFAM" id="SSF55729">
    <property type="entry name" value="Acyl-CoA N-acyltransferases (Nat)"/>
    <property type="match status" value="1"/>
</dbReference>
<dbReference type="InterPro" id="IPR000182">
    <property type="entry name" value="GNAT_dom"/>
</dbReference>
<organism evidence="2 3">
    <name type="scientific">Bacillus mesophilus</name>
    <dbReference type="NCBI Taxonomy" id="1808955"/>
    <lineage>
        <taxon>Bacteria</taxon>
        <taxon>Bacillati</taxon>
        <taxon>Bacillota</taxon>
        <taxon>Bacilli</taxon>
        <taxon>Bacillales</taxon>
        <taxon>Bacillaceae</taxon>
        <taxon>Bacillus</taxon>
    </lineage>
</organism>
<dbReference type="EMBL" id="JAAIWM010000005">
    <property type="protein sequence ID" value="NEY73112.1"/>
    <property type="molecule type" value="Genomic_DNA"/>
</dbReference>
<proteinExistence type="predicted"/>